<reference evidence="3" key="2">
    <citation type="submission" date="2020-05" db="UniProtKB">
        <authorList>
            <consortium name="EnsemblMetazoa"/>
        </authorList>
    </citation>
    <scope>IDENTIFICATION</scope>
</reference>
<evidence type="ECO:0000256" key="1">
    <source>
        <dbReference type="SAM" id="MobiDB-lite"/>
    </source>
</evidence>
<dbReference type="EnsemblMetazoa" id="ASIC011399-RA">
    <property type="protein sequence ID" value="ASIC011399-PA"/>
    <property type="gene ID" value="ASIC011399"/>
</dbReference>
<sequence>MTTNFGNLNKNLNQRHIQNRKSHQPGKHPHRICPHNRNRRNRNQNLRRTSLLMKPSNRSKRNNGQSGRRKTPNL</sequence>
<organism evidence="2">
    <name type="scientific">Anopheles sinensis</name>
    <name type="common">Mosquito</name>
    <dbReference type="NCBI Taxonomy" id="74873"/>
    <lineage>
        <taxon>Eukaryota</taxon>
        <taxon>Metazoa</taxon>
        <taxon>Ecdysozoa</taxon>
        <taxon>Arthropoda</taxon>
        <taxon>Hexapoda</taxon>
        <taxon>Insecta</taxon>
        <taxon>Pterygota</taxon>
        <taxon>Neoptera</taxon>
        <taxon>Endopterygota</taxon>
        <taxon>Diptera</taxon>
        <taxon>Nematocera</taxon>
        <taxon>Culicoidea</taxon>
        <taxon>Culicidae</taxon>
        <taxon>Anophelinae</taxon>
        <taxon>Anopheles</taxon>
    </lineage>
</organism>
<feature type="compositionally biased region" description="Basic residues" evidence="1">
    <location>
        <begin position="17"/>
        <end position="42"/>
    </location>
</feature>
<dbReference type="AlphaFoldDB" id="A0A084W0C8"/>
<protein>
    <submittedName>
        <fullName evidence="2 3">Uncharacterized protein</fullName>
    </submittedName>
</protein>
<reference evidence="2 4" key="1">
    <citation type="journal article" date="2014" name="BMC Genomics">
        <title>Genome sequence of Anopheles sinensis provides insight into genetics basis of mosquito competence for malaria parasites.</title>
        <authorList>
            <person name="Zhou D."/>
            <person name="Zhang D."/>
            <person name="Ding G."/>
            <person name="Shi L."/>
            <person name="Hou Q."/>
            <person name="Ye Y."/>
            <person name="Xu Y."/>
            <person name="Zhou H."/>
            <person name="Xiong C."/>
            <person name="Li S."/>
            <person name="Yu J."/>
            <person name="Hong S."/>
            <person name="Yu X."/>
            <person name="Zou P."/>
            <person name="Chen C."/>
            <person name="Chang X."/>
            <person name="Wang W."/>
            <person name="Lv Y."/>
            <person name="Sun Y."/>
            <person name="Ma L."/>
            <person name="Shen B."/>
            <person name="Zhu C."/>
        </authorList>
    </citation>
    <scope>NUCLEOTIDE SEQUENCE [LARGE SCALE GENOMIC DNA]</scope>
</reference>
<name>A0A084W0C8_ANOSI</name>
<gene>
    <name evidence="2" type="ORF">ZHAS_00011399</name>
</gene>
<evidence type="ECO:0000313" key="3">
    <source>
        <dbReference type="EnsemblMetazoa" id="ASIC011399-PA"/>
    </source>
</evidence>
<feature type="compositionally biased region" description="Polar residues" evidence="1">
    <location>
        <begin position="1"/>
        <end position="16"/>
    </location>
</feature>
<evidence type="ECO:0000313" key="4">
    <source>
        <dbReference type="Proteomes" id="UP000030765"/>
    </source>
</evidence>
<dbReference type="Proteomes" id="UP000030765">
    <property type="component" value="Unassembled WGS sequence"/>
</dbReference>
<accession>A0A084W0C8</accession>
<dbReference type="EMBL" id="ATLV01019117">
    <property type="status" value="NOT_ANNOTATED_CDS"/>
    <property type="molecule type" value="Genomic_DNA"/>
</dbReference>
<keyword evidence="4" id="KW-1185">Reference proteome</keyword>
<evidence type="ECO:0000313" key="2">
    <source>
        <dbReference type="EMBL" id="KFB43672.1"/>
    </source>
</evidence>
<feature type="region of interest" description="Disordered" evidence="1">
    <location>
        <begin position="1"/>
        <end position="74"/>
    </location>
</feature>
<feature type="compositionally biased region" description="Basic residues" evidence="1">
    <location>
        <begin position="57"/>
        <end position="74"/>
    </location>
</feature>
<dbReference type="VEuPathDB" id="VectorBase:ASIC011399"/>
<proteinExistence type="predicted"/>
<dbReference type="EMBL" id="KE525262">
    <property type="protein sequence ID" value="KFB43672.1"/>
    <property type="molecule type" value="Genomic_DNA"/>
</dbReference>